<dbReference type="EMBL" id="FNEJ01000008">
    <property type="protein sequence ID" value="SDI67084.1"/>
    <property type="molecule type" value="Genomic_DNA"/>
</dbReference>
<sequence length="101" mass="11329">MTPLSPFRLWQMGMENAMMLWDVQTVMALRLSGLAGLHTLPAGEASRMMSEKPPAFAQAFFAWQKALMSGGDWNTSNSAFTRPLARKARANRKRLTGSRRK</sequence>
<accession>A0A1G8MGJ1</accession>
<dbReference type="STRING" id="555512.SAMN04487993_100839"/>
<name>A0A1G8MGJ1_9RHOB</name>
<reference evidence="1 2" key="1">
    <citation type="submission" date="2016-10" db="EMBL/GenBank/DDBJ databases">
        <authorList>
            <person name="de Groot N.N."/>
        </authorList>
    </citation>
    <scope>NUCLEOTIDE SEQUENCE [LARGE SCALE GENOMIC DNA]</scope>
    <source>
        <strain evidence="1 2">DSM 26424</strain>
    </source>
</reference>
<keyword evidence="2" id="KW-1185">Reference proteome</keyword>
<proteinExistence type="predicted"/>
<evidence type="ECO:0000313" key="2">
    <source>
        <dbReference type="Proteomes" id="UP000199093"/>
    </source>
</evidence>
<dbReference type="RefSeq" id="WP_131821809.1">
    <property type="nucleotide sequence ID" value="NZ_FNEJ01000008.1"/>
</dbReference>
<protein>
    <recommendedName>
        <fullName evidence="3">Antifreeze protein</fullName>
    </recommendedName>
</protein>
<evidence type="ECO:0000313" key="1">
    <source>
        <dbReference type="EMBL" id="SDI67084.1"/>
    </source>
</evidence>
<gene>
    <name evidence="1" type="ORF">SAMN04487993_100839</name>
</gene>
<organism evidence="1 2">
    <name type="scientific">Salipiger marinus</name>
    <dbReference type="NCBI Taxonomy" id="555512"/>
    <lineage>
        <taxon>Bacteria</taxon>
        <taxon>Pseudomonadati</taxon>
        <taxon>Pseudomonadota</taxon>
        <taxon>Alphaproteobacteria</taxon>
        <taxon>Rhodobacterales</taxon>
        <taxon>Roseobacteraceae</taxon>
        <taxon>Salipiger</taxon>
    </lineage>
</organism>
<dbReference type="OrthoDB" id="7869201at2"/>
<dbReference type="Proteomes" id="UP000199093">
    <property type="component" value="Unassembled WGS sequence"/>
</dbReference>
<evidence type="ECO:0008006" key="3">
    <source>
        <dbReference type="Google" id="ProtNLM"/>
    </source>
</evidence>
<dbReference type="AlphaFoldDB" id="A0A1G8MGJ1"/>